<feature type="compositionally biased region" description="Polar residues" evidence="10">
    <location>
        <begin position="35"/>
        <end position="45"/>
    </location>
</feature>
<sequence>MAVISLVTLTAKAATRSKAEAALEVQQFTFKPDTVSPSAPASATTVGAGGRSPNAGGSGPRAGSGSTVRQRKTTSSSTTTATRSRAGGTSSGGMWKFYTDDSPGVKVGPVPVLVMSLLFIASVFLLHIWGKYTRS</sequence>
<comment type="caution">
    <text evidence="12">The sequence shown here is derived from an EMBL/GenBank/DDBJ whole genome shotgun (WGS) entry which is preliminary data.</text>
</comment>
<accession>A0A8J2RPJ8</accession>
<dbReference type="GO" id="GO:0005784">
    <property type="term" value="C:Sec61 translocon complex"/>
    <property type="evidence" value="ECO:0007669"/>
    <property type="project" value="InterPro"/>
</dbReference>
<evidence type="ECO:0000256" key="8">
    <source>
        <dbReference type="ARBA" id="ARBA00023010"/>
    </source>
</evidence>
<evidence type="ECO:0000256" key="1">
    <source>
        <dbReference type="ARBA" id="ARBA00004389"/>
    </source>
</evidence>
<evidence type="ECO:0008006" key="14">
    <source>
        <dbReference type="Google" id="ProtNLM"/>
    </source>
</evidence>
<name>A0A8J2RPJ8_9CRUS</name>
<dbReference type="Pfam" id="PF03911">
    <property type="entry name" value="Sec61_beta"/>
    <property type="match status" value="1"/>
</dbReference>
<keyword evidence="9 11" id="KW-0472">Membrane</keyword>
<comment type="subcellular location">
    <subcellularLocation>
        <location evidence="1">Endoplasmic reticulum membrane</location>
        <topology evidence="1">Single-pass membrane protein</topology>
    </subcellularLocation>
</comment>
<keyword evidence="13" id="KW-1185">Reference proteome</keyword>
<protein>
    <recommendedName>
        <fullName evidence="14">Protein transport protein Sec61 subunit beta</fullName>
    </recommendedName>
</protein>
<feature type="region of interest" description="Disordered" evidence="10">
    <location>
        <begin position="32"/>
        <end position="94"/>
    </location>
</feature>
<dbReference type="EMBL" id="CAKKLH010000224">
    <property type="protein sequence ID" value="CAH0106549.1"/>
    <property type="molecule type" value="Genomic_DNA"/>
</dbReference>
<feature type="transmembrane region" description="Helical" evidence="11">
    <location>
        <begin position="110"/>
        <end position="129"/>
    </location>
</feature>
<evidence type="ECO:0000256" key="7">
    <source>
        <dbReference type="ARBA" id="ARBA00022989"/>
    </source>
</evidence>
<dbReference type="InterPro" id="IPR016482">
    <property type="entry name" value="SecG/Sec61-beta/Sbh"/>
</dbReference>
<proteinExistence type="inferred from homology"/>
<organism evidence="12 13">
    <name type="scientific">Daphnia galeata</name>
    <dbReference type="NCBI Taxonomy" id="27404"/>
    <lineage>
        <taxon>Eukaryota</taxon>
        <taxon>Metazoa</taxon>
        <taxon>Ecdysozoa</taxon>
        <taxon>Arthropoda</taxon>
        <taxon>Crustacea</taxon>
        <taxon>Branchiopoda</taxon>
        <taxon>Diplostraca</taxon>
        <taxon>Cladocera</taxon>
        <taxon>Anomopoda</taxon>
        <taxon>Daphniidae</taxon>
        <taxon>Daphnia</taxon>
    </lineage>
</organism>
<comment type="similarity">
    <text evidence="2">Belongs to the SEC61-beta family.</text>
</comment>
<evidence type="ECO:0000313" key="12">
    <source>
        <dbReference type="EMBL" id="CAH0106549.1"/>
    </source>
</evidence>
<evidence type="ECO:0000256" key="4">
    <source>
        <dbReference type="ARBA" id="ARBA00022692"/>
    </source>
</evidence>
<reference evidence="12" key="1">
    <citation type="submission" date="2021-11" db="EMBL/GenBank/DDBJ databases">
        <authorList>
            <person name="Schell T."/>
        </authorList>
    </citation>
    <scope>NUCLEOTIDE SEQUENCE</scope>
    <source>
        <strain evidence="12">M5</strain>
    </source>
</reference>
<dbReference type="Proteomes" id="UP000789390">
    <property type="component" value="Unassembled WGS sequence"/>
</dbReference>
<evidence type="ECO:0000256" key="6">
    <source>
        <dbReference type="ARBA" id="ARBA00022927"/>
    </source>
</evidence>
<evidence type="ECO:0000256" key="11">
    <source>
        <dbReference type="SAM" id="Phobius"/>
    </source>
</evidence>
<keyword evidence="8" id="KW-0811">Translocation</keyword>
<evidence type="ECO:0000256" key="10">
    <source>
        <dbReference type="SAM" id="MobiDB-lite"/>
    </source>
</evidence>
<keyword evidence="3" id="KW-0813">Transport</keyword>
<evidence type="ECO:0000256" key="5">
    <source>
        <dbReference type="ARBA" id="ARBA00022824"/>
    </source>
</evidence>
<keyword evidence="5" id="KW-0256">Endoplasmic reticulum</keyword>
<gene>
    <name evidence="12" type="ORF">DGAL_LOCUS9704</name>
</gene>
<dbReference type="AlphaFoldDB" id="A0A8J2RPJ8"/>
<evidence type="ECO:0000256" key="3">
    <source>
        <dbReference type="ARBA" id="ARBA00022448"/>
    </source>
</evidence>
<dbReference type="GO" id="GO:0006886">
    <property type="term" value="P:intracellular protein transport"/>
    <property type="evidence" value="ECO:0007669"/>
    <property type="project" value="InterPro"/>
</dbReference>
<keyword evidence="6" id="KW-0653">Protein transport</keyword>
<dbReference type="InterPro" id="IPR030671">
    <property type="entry name" value="Sec61-beta/Sbh"/>
</dbReference>
<keyword evidence="7 11" id="KW-1133">Transmembrane helix</keyword>
<keyword evidence="4 11" id="KW-0812">Transmembrane</keyword>
<dbReference type="PANTHER" id="PTHR13509">
    <property type="entry name" value="SEC61 SUBUNIT BETA"/>
    <property type="match status" value="1"/>
</dbReference>
<evidence type="ECO:0000256" key="2">
    <source>
        <dbReference type="ARBA" id="ARBA00006103"/>
    </source>
</evidence>
<evidence type="ECO:0000313" key="13">
    <source>
        <dbReference type="Proteomes" id="UP000789390"/>
    </source>
</evidence>
<feature type="compositionally biased region" description="Low complexity" evidence="10">
    <location>
        <begin position="73"/>
        <end position="88"/>
    </location>
</feature>
<evidence type="ECO:0000256" key="9">
    <source>
        <dbReference type="ARBA" id="ARBA00023136"/>
    </source>
</evidence>